<organism evidence="2 3">
    <name type="scientific">Desulfosarcina ovata subsp. sediminis</name>
    <dbReference type="NCBI Taxonomy" id="885957"/>
    <lineage>
        <taxon>Bacteria</taxon>
        <taxon>Pseudomonadati</taxon>
        <taxon>Thermodesulfobacteriota</taxon>
        <taxon>Desulfobacteria</taxon>
        <taxon>Desulfobacterales</taxon>
        <taxon>Desulfosarcinaceae</taxon>
        <taxon>Desulfosarcina</taxon>
    </lineage>
</organism>
<dbReference type="RefSeq" id="WP_155321862.1">
    <property type="nucleotide sequence ID" value="NZ_AP021876.1"/>
</dbReference>
<keyword evidence="1" id="KW-0732">Signal</keyword>
<dbReference type="EMBL" id="AP021876">
    <property type="protein sequence ID" value="BBO81059.1"/>
    <property type="molecule type" value="Genomic_DNA"/>
</dbReference>
<feature type="chain" id="PRO_5024298009" evidence="1">
    <location>
        <begin position="33"/>
        <end position="149"/>
    </location>
</feature>
<protein>
    <submittedName>
        <fullName evidence="2">ABC transporter substrate-binding protein</fullName>
    </submittedName>
</protein>
<evidence type="ECO:0000313" key="3">
    <source>
        <dbReference type="Proteomes" id="UP000425960"/>
    </source>
</evidence>
<reference evidence="2 3" key="1">
    <citation type="submission" date="2019-11" db="EMBL/GenBank/DDBJ databases">
        <title>Comparative genomics of hydrocarbon-degrading Desulfosarcina strains.</title>
        <authorList>
            <person name="Watanabe M."/>
            <person name="Kojima H."/>
            <person name="Fukui M."/>
        </authorList>
    </citation>
    <scope>NUCLEOTIDE SEQUENCE [LARGE SCALE GENOMIC DNA]</scope>
    <source>
        <strain evidence="2 3">28bB2T</strain>
    </source>
</reference>
<evidence type="ECO:0000313" key="2">
    <source>
        <dbReference type="EMBL" id="BBO81059.1"/>
    </source>
</evidence>
<name>A0A5K7ZN81_9BACT</name>
<dbReference type="Proteomes" id="UP000425960">
    <property type="component" value="Chromosome"/>
</dbReference>
<feature type="signal peptide" evidence="1">
    <location>
        <begin position="1"/>
        <end position="32"/>
    </location>
</feature>
<dbReference type="AlphaFoldDB" id="A0A5K7ZN81"/>
<dbReference type="KEGG" id="dov:DSCO28_16250"/>
<gene>
    <name evidence="2" type="ORF">DSCO28_16250</name>
</gene>
<proteinExistence type="predicted"/>
<dbReference type="Gene3D" id="3.40.190.10">
    <property type="entry name" value="Periplasmic binding protein-like II"/>
    <property type="match status" value="1"/>
</dbReference>
<evidence type="ECO:0000256" key="1">
    <source>
        <dbReference type="SAM" id="SignalP"/>
    </source>
</evidence>
<accession>A0A5K7ZN81</accession>
<dbReference type="SUPFAM" id="SSF53850">
    <property type="entry name" value="Periplasmic binding protein-like II"/>
    <property type="match status" value="1"/>
</dbReference>
<sequence length="149" mass="16380">MEQRVLARNRLSGALTVLAFFLFQVLSTQAIAQDVAIIVNKDLPVDTVSAADIQSIFLGKKTAWSSGEKVVFAVLKDDDARNAFLKLYVKKSPSQYDNYWKKMVFTGKGQMPHSFTTKEEIMAFVNGTPGAVSYVPAPADASVKMITVQ</sequence>